<protein>
    <submittedName>
        <fullName evidence="1">Uncharacterized protein</fullName>
    </submittedName>
</protein>
<reference evidence="1 2" key="1">
    <citation type="submission" date="2014-11" db="EMBL/GenBank/DDBJ databases">
        <title>Symbiosis island explosion on the genome of extra-slow-growing strains of soybean bradyrhizobia with massive insertion sequences.</title>
        <authorList>
            <person name="Iida T."/>
            <person name="Minamisawa K."/>
        </authorList>
    </citation>
    <scope>NUCLEOTIDE SEQUENCE [LARGE SCALE GENOMIC DNA]</scope>
    <source>
        <strain evidence="1 2">NK6</strain>
    </source>
</reference>
<dbReference type="Proteomes" id="UP000063308">
    <property type="component" value="Chromosome"/>
</dbReference>
<dbReference type="EMBL" id="AP014685">
    <property type="protein sequence ID" value="BAR57786.1"/>
    <property type="molecule type" value="Genomic_DNA"/>
</dbReference>
<dbReference type="AlphaFoldDB" id="A0A0E4BQQ9"/>
<accession>A0A0E4BQQ9</accession>
<evidence type="ECO:0000313" key="2">
    <source>
        <dbReference type="Proteomes" id="UP000063308"/>
    </source>
</evidence>
<proteinExistence type="predicted"/>
<evidence type="ECO:0000313" key="1">
    <source>
        <dbReference type="EMBL" id="BAR57786.1"/>
    </source>
</evidence>
<organism evidence="1 2">
    <name type="scientific">Bradyrhizobium diazoefficiens</name>
    <dbReference type="NCBI Taxonomy" id="1355477"/>
    <lineage>
        <taxon>Bacteria</taxon>
        <taxon>Pseudomonadati</taxon>
        <taxon>Pseudomonadota</taxon>
        <taxon>Alphaproteobacteria</taxon>
        <taxon>Hyphomicrobiales</taxon>
        <taxon>Nitrobacteraceae</taxon>
        <taxon>Bradyrhizobium</taxon>
    </lineage>
</organism>
<gene>
    <name evidence="1" type="ORF">NK6_4619</name>
</gene>
<name>A0A0E4BQQ9_9BRAD</name>
<sequence>MRGARETRLARPLAGRSTHVALSLSWFSRPQTQLHMSQSRPVAASLEASLGARV</sequence>